<dbReference type="Proteomes" id="UP000482800">
    <property type="component" value="Unassembled WGS sequence"/>
</dbReference>
<proteinExistence type="predicted"/>
<evidence type="ECO:0000313" key="2">
    <source>
        <dbReference type="Proteomes" id="UP000482800"/>
    </source>
</evidence>
<dbReference type="RefSeq" id="WP_173072037.1">
    <property type="nucleotide sequence ID" value="NZ_BAABGO010000002.1"/>
</dbReference>
<dbReference type="AlphaFoldDB" id="A0A6V8KWP9"/>
<reference evidence="1 2" key="2">
    <citation type="submission" date="2020-03" db="EMBL/GenBank/DDBJ databases">
        <authorList>
            <person name="Ichikawa N."/>
            <person name="Kimura A."/>
            <person name="Kitahashi Y."/>
            <person name="Uohara A."/>
        </authorList>
    </citation>
    <scope>NUCLEOTIDE SEQUENCE [LARGE SCALE GENOMIC DNA]</scope>
    <source>
        <strain evidence="1 2">NBRC 108639</strain>
    </source>
</reference>
<name>A0A6V8KWP9_9ACTN</name>
<organism evidence="1 2">
    <name type="scientific">Phytohabitans houttuyneae</name>
    <dbReference type="NCBI Taxonomy" id="1076126"/>
    <lineage>
        <taxon>Bacteria</taxon>
        <taxon>Bacillati</taxon>
        <taxon>Actinomycetota</taxon>
        <taxon>Actinomycetes</taxon>
        <taxon>Micromonosporales</taxon>
        <taxon>Micromonosporaceae</taxon>
    </lineage>
</organism>
<dbReference type="EMBL" id="BLPF01000005">
    <property type="protein sequence ID" value="GFJ86276.1"/>
    <property type="molecule type" value="Genomic_DNA"/>
</dbReference>
<sequence length="130" mass="13058">MITQPRELALAVRDAVTAVPGVRQVRAGSAVEVATQYPGGKVSGVRVSGETVEVHVVVGRLPLQPVVGQARAAARAVLDRYGDPRPVTVVVVDVADDAFAGADTNVSLAAGASDVARAIAAGALPPSGRG</sequence>
<keyword evidence="2" id="KW-1185">Reference proteome</keyword>
<protein>
    <recommendedName>
        <fullName evidence="3">Asp23/Gls24 family envelope stress response protein</fullName>
    </recommendedName>
</protein>
<evidence type="ECO:0008006" key="3">
    <source>
        <dbReference type="Google" id="ProtNLM"/>
    </source>
</evidence>
<reference evidence="1 2" key="1">
    <citation type="submission" date="2020-03" db="EMBL/GenBank/DDBJ databases">
        <title>Whole genome shotgun sequence of Phytohabitans houttuyneae NBRC 108639.</title>
        <authorList>
            <person name="Komaki H."/>
            <person name="Tamura T."/>
        </authorList>
    </citation>
    <scope>NUCLEOTIDE SEQUENCE [LARGE SCALE GENOMIC DNA]</scope>
    <source>
        <strain evidence="1 2">NBRC 108639</strain>
    </source>
</reference>
<accession>A0A6V8KWP9</accession>
<gene>
    <name evidence="1" type="ORF">Phou_104560</name>
</gene>
<comment type="caution">
    <text evidence="1">The sequence shown here is derived from an EMBL/GenBank/DDBJ whole genome shotgun (WGS) entry which is preliminary data.</text>
</comment>
<evidence type="ECO:0000313" key="1">
    <source>
        <dbReference type="EMBL" id="GFJ86276.1"/>
    </source>
</evidence>